<organism evidence="1 2">
    <name type="scientific">Auriscalpium vulgare</name>
    <dbReference type="NCBI Taxonomy" id="40419"/>
    <lineage>
        <taxon>Eukaryota</taxon>
        <taxon>Fungi</taxon>
        <taxon>Dikarya</taxon>
        <taxon>Basidiomycota</taxon>
        <taxon>Agaricomycotina</taxon>
        <taxon>Agaricomycetes</taxon>
        <taxon>Russulales</taxon>
        <taxon>Auriscalpiaceae</taxon>
        <taxon>Auriscalpium</taxon>
    </lineage>
</organism>
<evidence type="ECO:0000313" key="2">
    <source>
        <dbReference type="Proteomes" id="UP000814033"/>
    </source>
</evidence>
<reference evidence="1" key="1">
    <citation type="submission" date="2021-02" db="EMBL/GenBank/DDBJ databases">
        <authorList>
            <consortium name="DOE Joint Genome Institute"/>
            <person name="Ahrendt S."/>
            <person name="Looney B.P."/>
            <person name="Miyauchi S."/>
            <person name="Morin E."/>
            <person name="Drula E."/>
            <person name="Courty P.E."/>
            <person name="Chicoki N."/>
            <person name="Fauchery L."/>
            <person name="Kohler A."/>
            <person name="Kuo A."/>
            <person name="Labutti K."/>
            <person name="Pangilinan J."/>
            <person name="Lipzen A."/>
            <person name="Riley R."/>
            <person name="Andreopoulos W."/>
            <person name="He G."/>
            <person name="Johnson J."/>
            <person name="Barry K.W."/>
            <person name="Grigoriev I.V."/>
            <person name="Nagy L."/>
            <person name="Hibbett D."/>
            <person name="Henrissat B."/>
            <person name="Matheny P.B."/>
            <person name="Labbe J."/>
            <person name="Martin F."/>
        </authorList>
    </citation>
    <scope>NUCLEOTIDE SEQUENCE</scope>
    <source>
        <strain evidence="1">FP105234-sp</strain>
    </source>
</reference>
<evidence type="ECO:0000313" key="1">
    <source>
        <dbReference type="EMBL" id="KAI0051934.1"/>
    </source>
</evidence>
<dbReference type="EMBL" id="MU275848">
    <property type="protein sequence ID" value="KAI0051934.1"/>
    <property type="molecule type" value="Genomic_DNA"/>
</dbReference>
<dbReference type="Proteomes" id="UP000814033">
    <property type="component" value="Unassembled WGS sequence"/>
</dbReference>
<keyword evidence="2" id="KW-1185">Reference proteome</keyword>
<name>A0ACB8S620_9AGAM</name>
<protein>
    <submittedName>
        <fullName evidence="1">Uncharacterized protein</fullName>
    </submittedName>
</protein>
<accession>A0ACB8S620</accession>
<proteinExistence type="predicted"/>
<reference evidence="1" key="2">
    <citation type="journal article" date="2022" name="New Phytol.">
        <title>Evolutionary transition to the ectomycorrhizal habit in the genomes of a hyperdiverse lineage of mushroom-forming fungi.</title>
        <authorList>
            <person name="Looney B."/>
            <person name="Miyauchi S."/>
            <person name="Morin E."/>
            <person name="Drula E."/>
            <person name="Courty P.E."/>
            <person name="Kohler A."/>
            <person name="Kuo A."/>
            <person name="LaButti K."/>
            <person name="Pangilinan J."/>
            <person name="Lipzen A."/>
            <person name="Riley R."/>
            <person name="Andreopoulos W."/>
            <person name="He G."/>
            <person name="Johnson J."/>
            <person name="Nolan M."/>
            <person name="Tritt A."/>
            <person name="Barry K.W."/>
            <person name="Grigoriev I.V."/>
            <person name="Nagy L.G."/>
            <person name="Hibbett D."/>
            <person name="Henrissat B."/>
            <person name="Matheny P.B."/>
            <person name="Labbe J."/>
            <person name="Martin F.M."/>
        </authorList>
    </citation>
    <scope>NUCLEOTIDE SEQUENCE</scope>
    <source>
        <strain evidence="1">FP105234-sp</strain>
    </source>
</reference>
<sequence length="377" mass="41750">MSLPNGIVCTPEEYALSLVTPENPHPQIHCLTRGQSIGLALAAESGFISFAAVLLLFGLVIRNVVRYSKLYSLGDWRLLQVPMDIYMLSLLSLDLIQALGTVVDVKWARLGKVYSGGFCTAQGVLQQFGETGVAMTITAITVHTFVTVMWRVGIHSRAVAAVVVALIWAFVALFVGISAGIHRSGSAVYDTPTPYWCWVGERYPGARIAGEYLWLWLALFSSVVVYVPLIFWSQGMLSVSPTHWWRFHVHRRSEHMQGGDGARRRRRRALGMLAYPLSYAVLVLPLSIVRWYSFRTGSAPSAATFVVMFLFGLSGAANVLLLLLTRPQLLLFTARGELAAVRRRPRAVSMPPDSVHSRVAAKAWRTRRAHGICRAAR</sequence>
<gene>
    <name evidence="1" type="ORF">FA95DRAFT_107315</name>
</gene>
<comment type="caution">
    <text evidence="1">The sequence shown here is derived from an EMBL/GenBank/DDBJ whole genome shotgun (WGS) entry which is preliminary data.</text>
</comment>